<dbReference type="EMBL" id="CM046395">
    <property type="protein sequence ID" value="KAI8542733.1"/>
    <property type="molecule type" value="Genomic_DNA"/>
</dbReference>
<dbReference type="Proteomes" id="UP001062846">
    <property type="component" value="Chromosome 8"/>
</dbReference>
<evidence type="ECO:0000313" key="1">
    <source>
        <dbReference type="EMBL" id="KAI8542733.1"/>
    </source>
</evidence>
<protein>
    <submittedName>
        <fullName evidence="1">Uncharacterized protein</fullName>
    </submittedName>
</protein>
<name>A0ACC0MNV6_RHOML</name>
<gene>
    <name evidence="1" type="ORF">RHMOL_Rhmol08G0162300</name>
</gene>
<keyword evidence="2" id="KW-1185">Reference proteome</keyword>
<accession>A0ACC0MNV6</accession>
<evidence type="ECO:0000313" key="2">
    <source>
        <dbReference type="Proteomes" id="UP001062846"/>
    </source>
</evidence>
<proteinExistence type="predicted"/>
<reference evidence="1" key="1">
    <citation type="submission" date="2022-02" db="EMBL/GenBank/DDBJ databases">
        <title>Plant Genome Project.</title>
        <authorList>
            <person name="Zhang R.-G."/>
        </authorList>
    </citation>
    <scope>NUCLEOTIDE SEQUENCE</scope>
    <source>
        <strain evidence="1">AT1</strain>
    </source>
</reference>
<sequence length="509" mass="57295">MSEVDHLLSKKVADRYLKREVLGEGTYGVVYKAIDTKTGQTVAIKKIRLGKQKEGVNFTALREIKLLKELKDSNIIELIDAFPHKGNLHLVFEFMETDLEAVIRDRNIVLSPADIKSYLQMTLKGLAFCHKKWVLHRRDMLGWLRGFLMGSSWGGKQSAAATGKEVDVGLFRVCKQKKRLPMFGANVVPVVWQCFGDVRGHGRGDNGGLLAMVELHRCKGSVLGMIFGDGQQKISANCWNFGSSDVEGDALVFARWYRAPELLFGAKAYGPAVDVWAAACIFAELLLRRPFLQGNSDIDQLGKIFAAFGTPKLSQWPDMQYLPDYVEYQYVPGQPLRQLFPMASDDALDLLSKMFMYDPKARISALQALEHRYENLSITFPISDFWLSILFYPRYFSSGPPPTEPALLPRPPPKRDSLNPKVSDFNQREGPIVLSPPRKSRRVMPHREGIGHTYQVDKVDDHVDEIKPAAGERSEHVPMSLDFSVFGARPPSRPTINRAKQVLVESSNM</sequence>
<organism evidence="1 2">
    <name type="scientific">Rhododendron molle</name>
    <name type="common">Chinese azalea</name>
    <name type="synonym">Azalea mollis</name>
    <dbReference type="NCBI Taxonomy" id="49168"/>
    <lineage>
        <taxon>Eukaryota</taxon>
        <taxon>Viridiplantae</taxon>
        <taxon>Streptophyta</taxon>
        <taxon>Embryophyta</taxon>
        <taxon>Tracheophyta</taxon>
        <taxon>Spermatophyta</taxon>
        <taxon>Magnoliopsida</taxon>
        <taxon>eudicotyledons</taxon>
        <taxon>Gunneridae</taxon>
        <taxon>Pentapetalae</taxon>
        <taxon>asterids</taxon>
        <taxon>Ericales</taxon>
        <taxon>Ericaceae</taxon>
        <taxon>Ericoideae</taxon>
        <taxon>Rhodoreae</taxon>
        <taxon>Rhododendron</taxon>
    </lineage>
</organism>
<comment type="caution">
    <text evidence="1">The sequence shown here is derived from an EMBL/GenBank/DDBJ whole genome shotgun (WGS) entry which is preliminary data.</text>
</comment>